<reference evidence="1" key="1">
    <citation type="submission" date="2019-02" db="EMBL/GenBank/DDBJ databases">
        <authorList>
            <person name="Gruber-Vodicka R. H."/>
            <person name="Seah K. B. B."/>
        </authorList>
    </citation>
    <scope>NUCLEOTIDE SEQUENCE</scope>
    <source>
        <strain evidence="1">BECK_M7</strain>
    </source>
</reference>
<sequence>MRFASGLFVLLEKAIINSPVTAIENIYLPGFFRFFIHRHQYQIVFSRGCRDKTISRIFMREVD</sequence>
<evidence type="ECO:0000313" key="1">
    <source>
        <dbReference type="EMBL" id="VFJ94083.1"/>
    </source>
</evidence>
<dbReference type="EMBL" id="CAADFF010000053">
    <property type="protein sequence ID" value="VFJ94083.1"/>
    <property type="molecule type" value="Genomic_DNA"/>
</dbReference>
<gene>
    <name evidence="1" type="ORF">BECKLFY1418B_GA0070995_105319</name>
</gene>
<accession>A0A450UNG9</accession>
<organism evidence="1">
    <name type="scientific">Candidatus Kentrum sp. LFY</name>
    <dbReference type="NCBI Taxonomy" id="2126342"/>
    <lineage>
        <taxon>Bacteria</taxon>
        <taxon>Pseudomonadati</taxon>
        <taxon>Pseudomonadota</taxon>
        <taxon>Gammaproteobacteria</taxon>
        <taxon>Candidatus Kentrum</taxon>
    </lineage>
</organism>
<proteinExistence type="predicted"/>
<protein>
    <submittedName>
        <fullName evidence="1">Uncharacterized protein</fullName>
    </submittedName>
</protein>
<dbReference type="AlphaFoldDB" id="A0A450UNG9"/>
<name>A0A450UNG9_9GAMM</name>